<accession>A0A8S3RM41</accession>
<dbReference type="SUPFAM" id="SSF63748">
    <property type="entry name" value="Tudor/PWWP/MBT"/>
    <property type="match status" value="2"/>
</dbReference>
<dbReference type="EMBL" id="CAJPWZ010001076">
    <property type="protein sequence ID" value="CAG2207463.1"/>
    <property type="molecule type" value="Genomic_DNA"/>
</dbReference>
<dbReference type="PANTHER" id="PTHR22948">
    <property type="entry name" value="TUDOR DOMAIN CONTAINING PROTEIN"/>
    <property type="match status" value="1"/>
</dbReference>
<dbReference type="OrthoDB" id="341421at2759"/>
<proteinExistence type="predicted"/>
<gene>
    <name evidence="2" type="ORF">MEDL_21650</name>
</gene>
<feature type="domain" description="Tudor" evidence="1">
    <location>
        <begin position="1"/>
        <end position="57"/>
    </location>
</feature>
<dbReference type="InterPro" id="IPR002999">
    <property type="entry name" value="Tudor"/>
</dbReference>
<dbReference type="SMART" id="SM00333">
    <property type="entry name" value="TUDOR"/>
    <property type="match status" value="1"/>
</dbReference>
<dbReference type="InterPro" id="IPR035437">
    <property type="entry name" value="SNase_OB-fold_sf"/>
</dbReference>
<dbReference type="Gene3D" id="2.40.50.90">
    <property type="match status" value="1"/>
</dbReference>
<dbReference type="Proteomes" id="UP000683360">
    <property type="component" value="Unassembled WGS sequence"/>
</dbReference>
<evidence type="ECO:0000259" key="1">
    <source>
        <dbReference type="PROSITE" id="PS50304"/>
    </source>
</evidence>
<dbReference type="PANTHER" id="PTHR22948:SF29">
    <property type="entry name" value="FI02030P-RELATED"/>
    <property type="match status" value="1"/>
</dbReference>
<dbReference type="InterPro" id="IPR050621">
    <property type="entry name" value="Tudor_domain_containing"/>
</dbReference>
<sequence length="208" mass="23738">MHGNDIVLALYRKDENWYRAKVLSTNDNLSLVFIDYGNSEVVDISDARLAPTELNNILVWSVIKSAQNDNVLVLVVDFGFEELVSNSQVREISPRSMPIPSQALECTVDSTLSKKKHWSEKEIDFLSEFENFSFPLFEVQLTSHPNNEEYQKLKGQPSVPVNSKTSNVKSCFKYKVSLLKNLVEVLFIDYGNTECQERDGLKIVQQNI</sequence>
<keyword evidence="3" id="KW-1185">Reference proteome</keyword>
<evidence type="ECO:0000313" key="2">
    <source>
        <dbReference type="EMBL" id="CAG2207463.1"/>
    </source>
</evidence>
<dbReference type="Pfam" id="PF00567">
    <property type="entry name" value="TUDOR"/>
    <property type="match status" value="2"/>
</dbReference>
<reference evidence="2" key="1">
    <citation type="submission" date="2021-03" db="EMBL/GenBank/DDBJ databases">
        <authorList>
            <person name="Bekaert M."/>
        </authorList>
    </citation>
    <scope>NUCLEOTIDE SEQUENCE</scope>
</reference>
<dbReference type="Gene3D" id="2.30.30.140">
    <property type="match status" value="1"/>
</dbReference>
<dbReference type="PROSITE" id="PS50304">
    <property type="entry name" value="TUDOR"/>
    <property type="match status" value="1"/>
</dbReference>
<organism evidence="2 3">
    <name type="scientific">Mytilus edulis</name>
    <name type="common">Blue mussel</name>
    <dbReference type="NCBI Taxonomy" id="6550"/>
    <lineage>
        <taxon>Eukaryota</taxon>
        <taxon>Metazoa</taxon>
        <taxon>Spiralia</taxon>
        <taxon>Lophotrochozoa</taxon>
        <taxon>Mollusca</taxon>
        <taxon>Bivalvia</taxon>
        <taxon>Autobranchia</taxon>
        <taxon>Pteriomorphia</taxon>
        <taxon>Mytilida</taxon>
        <taxon>Mytiloidea</taxon>
        <taxon>Mytilidae</taxon>
        <taxon>Mytilinae</taxon>
        <taxon>Mytilus</taxon>
    </lineage>
</organism>
<protein>
    <submittedName>
        <fullName evidence="2">TDRD1_4_6_7</fullName>
    </submittedName>
</protein>
<name>A0A8S3RM41_MYTED</name>
<evidence type="ECO:0000313" key="3">
    <source>
        <dbReference type="Proteomes" id="UP000683360"/>
    </source>
</evidence>
<comment type="caution">
    <text evidence="2">The sequence shown here is derived from an EMBL/GenBank/DDBJ whole genome shotgun (WGS) entry which is preliminary data.</text>
</comment>
<dbReference type="AlphaFoldDB" id="A0A8S3RM41"/>